<proteinExistence type="inferred from homology"/>
<evidence type="ECO:0000256" key="1">
    <source>
        <dbReference type="ARBA" id="ARBA00004406"/>
    </source>
</evidence>
<dbReference type="PANTHER" id="PTHR13254:SF0">
    <property type="entry name" value="GOLGIN SUBFAMILY A MEMBER 7_ERF4 DOMAIN-CONTAINING PROTEIN"/>
    <property type="match status" value="1"/>
</dbReference>
<comment type="similarity">
    <text evidence="2">Belongs to the ERF4 family.</text>
</comment>
<keyword evidence="10" id="KW-1185">Reference proteome</keyword>
<dbReference type="EMBL" id="KB294684">
    <property type="protein sequence ID" value="ELU14219.1"/>
    <property type="molecule type" value="Genomic_DNA"/>
</dbReference>
<dbReference type="Pfam" id="PF10256">
    <property type="entry name" value="Erf4"/>
    <property type="match status" value="1"/>
</dbReference>
<dbReference type="PANTHER" id="PTHR13254">
    <property type="entry name" value="GOLGI AUTOANTIGEN, GOLGIN SUBFAMILY A, 7"/>
    <property type="match status" value="1"/>
</dbReference>
<dbReference type="EnsemblMetazoa" id="CapteT169983">
    <property type="protein sequence ID" value="CapteP169983"/>
    <property type="gene ID" value="CapteG169983"/>
</dbReference>
<dbReference type="AlphaFoldDB" id="R7V6Q1"/>
<evidence type="ECO:0000256" key="2">
    <source>
        <dbReference type="ARBA" id="ARBA00007732"/>
    </source>
</evidence>
<keyword evidence="6" id="KW-0472">Membrane</keyword>
<evidence type="ECO:0000259" key="7">
    <source>
        <dbReference type="Pfam" id="PF10256"/>
    </source>
</evidence>
<evidence type="ECO:0000256" key="4">
    <source>
        <dbReference type="ARBA" id="ARBA00018463"/>
    </source>
</evidence>
<comment type="subunit">
    <text evidence="3">Interacts with ERF2.</text>
</comment>
<accession>R7V6Q1</accession>
<dbReference type="GO" id="GO:0005789">
    <property type="term" value="C:endoplasmic reticulum membrane"/>
    <property type="evidence" value="ECO:0007669"/>
    <property type="project" value="UniProtKB-SubCell"/>
</dbReference>
<reference evidence="10" key="1">
    <citation type="submission" date="2012-12" db="EMBL/GenBank/DDBJ databases">
        <authorList>
            <person name="Hellsten U."/>
            <person name="Grimwood J."/>
            <person name="Chapman J.A."/>
            <person name="Shapiro H."/>
            <person name="Aerts A."/>
            <person name="Otillar R.P."/>
            <person name="Terry A.Y."/>
            <person name="Boore J.L."/>
            <person name="Simakov O."/>
            <person name="Marletaz F."/>
            <person name="Cho S.-J."/>
            <person name="Edsinger-Gonzales E."/>
            <person name="Havlak P."/>
            <person name="Kuo D.-H."/>
            <person name="Larsson T."/>
            <person name="Lv J."/>
            <person name="Arendt D."/>
            <person name="Savage R."/>
            <person name="Osoegawa K."/>
            <person name="de Jong P."/>
            <person name="Lindberg D.R."/>
            <person name="Seaver E.C."/>
            <person name="Weisblat D.A."/>
            <person name="Putnam N.H."/>
            <person name="Grigoriev I.V."/>
            <person name="Rokhsar D.S."/>
        </authorList>
    </citation>
    <scope>NUCLEOTIDE SEQUENCE</scope>
    <source>
        <strain evidence="10">I ESC-2004</strain>
    </source>
</reference>
<evidence type="ECO:0000313" key="9">
    <source>
        <dbReference type="EnsemblMetazoa" id="CapteP169983"/>
    </source>
</evidence>
<dbReference type="FunCoup" id="R7V6Q1">
    <property type="interactions" value="1074"/>
</dbReference>
<feature type="domain" description="Golgin subfamily A member 7/ERF4" evidence="7">
    <location>
        <begin position="15"/>
        <end position="127"/>
    </location>
</feature>
<evidence type="ECO:0000256" key="3">
    <source>
        <dbReference type="ARBA" id="ARBA00011396"/>
    </source>
</evidence>
<evidence type="ECO:0000256" key="6">
    <source>
        <dbReference type="ARBA" id="ARBA00023136"/>
    </source>
</evidence>
<protein>
    <recommendedName>
        <fullName evidence="4">Ras modification protein ERF4</fullName>
    </recommendedName>
</protein>
<dbReference type="GO" id="GO:0006612">
    <property type="term" value="P:protein targeting to membrane"/>
    <property type="evidence" value="ECO:0007669"/>
    <property type="project" value="TreeGrafter"/>
</dbReference>
<dbReference type="Proteomes" id="UP000014760">
    <property type="component" value="Unassembled WGS sequence"/>
</dbReference>
<name>R7V6Q1_CAPTE</name>
<gene>
    <name evidence="8" type="ORF">CAPTEDRAFT_169983</name>
</gene>
<dbReference type="InterPro" id="IPR051371">
    <property type="entry name" value="Ras_palmitoyltransferase"/>
</dbReference>
<comment type="subcellular location">
    <subcellularLocation>
        <location evidence="1">Endoplasmic reticulum membrane</location>
        <topology evidence="1">Peripheral membrane protein</topology>
    </subcellularLocation>
</comment>
<dbReference type="GO" id="GO:0002178">
    <property type="term" value="C:palmitoyltransferase complex"/>
    <property type="evidence" value="ECO:0007669"/>
    <property type="project" value="TreeGrafter"/>
</dbReference>
<dbReference type="OrthoDB" id="2190159at2759"/>
<dbReference type="STRING" id="283909.R7V6Q1"/>
<evidence type="ECO:0000313" key="10">
    <source>
        <dbReference type="Proteomes" id="UP000014760"/>
    </source>
</evidence>
<organism evidence="8">
    <name type="scientific">Capitella teleta</name>
    <name type="common">Polychaete worm</name>
    <dbReference type="NCBI Taxonomy" id="283909"/>
    <lineage>
        <taxon>Eukaryota</taxon>
        <taxon>Metazoa</taxon>
        <taxon>Spiralia</taxon>
        <taxon>Lophotrochozoa</taxon>
        <taxon>Annelida</taxon>
        <taxon>Polychaeta</taxon>
        <taxon>Sedentaria</taxon>
        <taxon>Scolecida</taxon>
        <taxon>Capitellidae</taxon>
        <taxon>Capitella</taxon>
    </lineage>
</organism>
<keyword evidence="5" id="KW-0256">Endoplasmic reticulum</keyword>
<dbReference type="OMA" id="FIYICTE"/>
<reference evidence="8 10" key="2">
    <citation type="journal article" date="2013" name="Nature">
        <title>Insights into bilaterian evolution from three spiralian genomes.</title>
        <authorList>
            <person name="Simakov O."/>
            <person name="Marletaz F."/>
            <person name="Cho S.J."/>
            <person name="Edsinger-Gonzales E."/>
            <person name="Havlak P."/>
            <person name="Hellsten U."/>
            <person name="Kuo D.H."/>
            <person name="Larsson T."/>
            <person name="Lv J."/>
            <person name="Arendt D."/>
            <person name="Savage R."/>
            <person name="Osoegawa K."/>
            <person name="de Jong P."/>
            <person name="Grimwood J."/>
            <person name="Chapman J.A."/>
            <person name="Shapiro H."/>
            <person name="Aerts A."/>
            <person name="Otillar R.P."/>
            <person name="Terry A.Y."/>
            <person name="Boore J.L."/>
            <person name="Grigoriev I.V."/>
            <person name="Lindberg D.R."/>
            <person name="Seaver E.C."/>
            <person name="Weisblat D.A."/>
            <person name="Putnam N.H."/>
            <person name="Rokhsar D.S."/>
        </authorList>
    </citation>
    <scope>NUCLEOTIDE SEQUENCE</scope>
    <source>
        <strain evidence="8 10">I ESC-2004</strain>
    </source>
</reference>
<dbReference type="InterPro" id="IPR019383">
    <property type="entry name" value="Golgin_A_7/ERF4"/>
</dbReference>
<evidence type="ECO:0000256" key="5">
    <source>
        <dbReference type="ARBA" id="ARBA00022824"/>
    </source>
</evidence>
<reference evidence="9" key="3">
    <citation type="submission" date="2015-06" db="UniProtKB">
        <authorList>
            <consortium name="EnsemblMetazoa"/>
        </authorList>
    </citation>
    <scope>IDENTIFICATION</scope>
</reference>
<sequence>MDDMSRIPPAHCTKVFVHRDYSEGTPVRFSTKFPQELDGKLDRAAFEYTMTELNNMFCTAETLSGRTYCESCMACLTAYLAYICIDTHYEKMLKKIGRFIAEQNDRIYIPNGLLLIDPTERGLRVLEICILSDTNSR</sequence>
<dbReference type="EMBL" id="AMQN01004921">
    <property type="status" value="NOT_ANNOTATED_CDS"/>
    <property type="molecule type" value="Genomic_DNA"/>
</dbReference>
<evidence type="ECO:0000313" key="8">
    <source>
        <dbReference type="EMBL" id="ELU14219.1"/>
    </source>
</evidence>
<dbReference type="HOGENOM" id="CLU_130071_0_1_1"/>